<reference evidence="1 2" key="1">
    <citation type="submission" date="2016-10" db="EMBL/GenBank/DDBJ databases">
        <title>Paenibacillus species isolates.</title>
        <authorList>
            <person name="Beno S.M."/>
        </authorList>
    </citation>
    <scope>NUCLEOTIDE SEQUENCE [LARGE SCALE GENOMIC DNA]</scope>
    <source>
        <strain evidence="1 2">FSL H7-0918</strain>
    </source>
</reference>
<organism evidence="1 2">
    <name type="scientific">Paenibacillus odorifer</name>
    <dbReference type="NCBI Taxonomy" id="189426"/>
    <lineage>
        <taxon>Bacteria</taxon>
        <taxon>Bacillati</taxon>
        <taxon>Bacillota</taxon>
        <taxon>Bacilli</taxon>
        <taxon>Bacillales</taxon>
        <taxon>Paenibacillaceae</taxon>
        <taxon>Paenibacillus</taxon>
    </lineage>
</organism>
<comment type="caution">
    <text evidence="1">The sequence shown here is derived from an EMBL/GenBank/DDBJ whole genome shotgun (WGS) entry which is preliminary data.</text>
</comment>
<dbReference type="InterPro" id="IPR027417">
    <property type="entry name" value="P-loop_NTPase"/>
</dbReference>
<dbReference type="EMBL" id="MPTO01000019">
    <property type="protein sequence ID" value="OME16571.1"/>
    <property type="molecule type" value="Genomic_DNA"/>
</dbReference>
<accession>A0AB36JCZ6</accession>
<proteinExistence type="predicted"/>
<evidence type="ECO:0000313" key="1">
    <source>
        <dbReference type="EMBL" id="OME16571.1"/>
    </source>
</evidence>
<dbReference type="SUPFAM" id="SSF52540">
    <property type="entry name" value="P-loop containing nucleoside triphosphate hydrolases"/>
    <property type="match status" value="1"/>
</dbReference>
<evidence type="ECO:0000313" key="2">
    <source>
        <dbReference type="Proteomes" id="UP000187323"/>
    </source>
</evidence>
<evidence type="ECO:0008006" key="3">
    <source>
        <dbReference type="Google" id="ProtNLM"/>
    </source>
</evidence>
<dbReference type="Proteomes" id="UP000187323">
    <property type="component" value="Unassembled WGS sequence"/>
</dbReference>
<protein>
    <recommendedName>
        <fullName evidence="3">PD-(D/E)XK endonuclease-like domain-containing protein</fullName>
    </recommendedName>
</protein>
<gene>
    <name evidence="1" type="ORF">BSK47_20140</name>
</gene>
<dbReference type="AlphaFoldDB" id="A0AB36JCZ6"/>
<sequence>MHYLCTYDNSRPADEIIQRELIAGRPYIYVTATKAMANERRALIPEHQKSELERKPSALFGDFIRNELRQANWRFATRGEEKTFLKRAFKTVASGSPLLLDLFHKDSASFLRVLYDLSVQGIDLRNMDLPKEKLEQLVNPQLGDYLVDIHRAFHDGLEGVGLSLFDGSGRDFLLRQFTPKPVVIMEGFTFLTEMQHLFIQNCIKNKIDLYFIVPMHDPQINGFEVIQNTYKLIPDLMRKPLSTPHISEREDLHHLQKHLFSDNSSAYTENVSNITMQRYPNRDREMQACIEQLRNWFEAGTFKPNEVAVVMRRSKEFLDRFRDHLAMNPLIYYPEGSDKPVEVTLLFPPRLLLLTPVGRFVLTLYRIWEDGHLRLSMEEMETVLASGWLGARLQDSTTLFRAVKHQFFSKCETRQQWEAVLDRLVENSGSDYERLPLHLLDHRTITRWKEVVALLENVCARLFVTGQKRIADHIRLLQAELIKLLPKRLRRAEQEVLEQIQEVFKGLSEYYSIEITSDEFGEALHAMTRGTTEEKDEEEEDNYDQDHILRVVTPETLDGLNKAAVMYVAVDSQHTPALYSEPWPFYEDKREEHVMKERYMFLTVVRAAQNLLWLSYSLKDGERSYQKSTYLGEIERLMNKQVSVRTILDQIDITLAKVPPIFPSAPAARRRNYELNELAHYGLCPLRYRLELLHPEARVYRSAWQLNIVAQGIWLDKIYDELVKYSGVWPNPLRVSSEDEKIEQLYRFLIQAKERVKNQVQETFPTFEATTWIAIERQVENQLKFHAKIRGKFTTRIFAGNREEIDILLPNDDNVIVSFNVPYYLNAYKITVPLMDYDLCHEWLLPGELRKEEVQTPNERRQSKLIEVGGINVFETQYHAVSWWRRTIQAHVFEQFDTVNNDVTRGLRMHQQASEEQLGQWITSIEQNHFPKHAGEHCTTCPVRMECLGIREEE</sequence>
<dbReference type="Gene3D" id="3.40.50.300">
    <property type="entry name" value="P-loop containing nucleotide triphosphate hydrolases"/>
    <property type="match status" value="1"/>
</dbReference>
<dbReference type="RefSeq" id="WP_076136699.1">
    <property type="nucleotide sequence ID" value="NZ_MPTO01000019.1"/>
</dbReference>
<name>A0AB36JCZ6_9BACL</name>